<evidence type="ECO:0000256" key="6">
    <source>
        <dbReference type="ARBA" id="ARBA00023136"/>
    </source>
</evidence>
<dbReference type="AlphaFoldDB" id="A0A1I2MIX8"/>
<dbReference type="STRING" id="1529.SAMN04487885_11531"/>
<feature type="transmembrane region" description="Helical" evidence="7">
    <location>
        <begin position="103"/>
        <end position="124"/>
    </location>
</feature>
<organism evidence="10 11">
    <name type="scientific">Clostridium cadaveris</name>
    <dbReference type="NCBI Taxonomy" id="1529"/>
    <lineage>
        <taxon>Bacteria</taxon>
        <taxon>Bacillati</taxon>
        <taxon>Bacillota</taxon>
        <taxon>Clostridia</taxon>
        <taxon>Eubacteriales</taxon>
        <taxon>Clostridiaceae</taxon>
        <taxon>Clostridium</taxon>
    </lineage>
</organism>
<evidence type="ECO:0000313" key="9">
    <source>
        <dbReference type="EMBL" id="PWL51271.1"/>
    </source>
</evidence>
<dbReference type="InterPro" id="IPR035906">
    <property type="entry name" value="MetI-like_sf"/>
</dbReference>
<sequence>MKKVSTILSKGFIVVMALITLFPFVYMILASLMTYQEATSIPPTLIPNQPQWENFAAAMKQAPFVRYFFNTIFVSGVTTLGIIITSVLSAFALVKLEFKYKNILVMAMAALLMVPYEVTVFTNYQTIAQLNLLDTYTALILPSLASIFYIFYLKEYLTSIPISYYKAAKVDGCGDLEFIKRIMIPLSKPALFTMGILSFINGWNAFLWPILVTNTKELRLLSNGLSSFASESGTNVHLQMAASTIAIVPILILYLVFRKQIIRGVVKSGVKG</sequence>
<reference evidence="9 12" key="2">
    <citation type="submission" date="2018-03" db="EMBL/GenBank/DDBJ databases">
        <title>The uncultured portion of the human microbiome is neutrally assembled.</title>
        <authorList>
            <person name="Jeraldo P."/>
            <person name="Boardman L."/>
            <person name="White B.A."/>
            <person name="Nelson H."/>
            <person name="Goldenfeld N."/>
            <person name="Chia N."/>
        </authorList>
    </citation>
    <scope>NUCLEOTIDE SEQUENCE [LARGE SCALE GENOMIC DNA]</scope>
    <source>
        <strain evidence="9">CIM:MAG 903</strain>
    </source>
</reference>
<evidence type="ECO:0000256" key="3">
    <source>
        <dbReference type="ARBA" id="ARBA00022475"/>
    </source>
</evidence>
<evidence type="ECO:0000256" key="2">
    <source>
        <dbReference type="ARBA" id="ARBA00022448"/>
    </source>
</evidence>
<evidence type="ECO:0000256" key="1">
    <source>
        <dbReference type="ARBA" id="ARBA00004651"/>
    </source>
</evidence>
<comment type="similarity">
    <text evidence="7">Belongs to the binding-protein-dependent transport system permease family.</text>
</comment>
<dbReference type="GO" id="GO:0055085">
    <property type="term" value="P:transmembrane transport"/>
    <property type="evidence" value="ECO:0007669"/>
    <property type="project" value="InterPro"/>
</dbReference>
<evidence type="ECO:0000313" key="10">
    <source>
        <dbReference type="EMBL" id="SFF91402.1"/>
    </source>
</evidence>
<dbReference type="GO" id="GO:0005886">
    <property type="term" value="C:plasma membrane"/>
    <property type="evidence" value="ECO:0007669"/>
    <property type="project" value="UniProtKB-SubCell"/>
</dbReference>
<name>A0A1I2MIX8_9CLOT</name>
<reference evidence="10 11" key="1">
    <citation type="submission" date="2016-10" db="EMBL/GenBank/DDBJ databases">
        <authorList>
            <person name="de Groot N.N."/>
        </authorList>
    </citation>
    <scope>NUCLEOTIDE SEQUENCE [LARGE SCALE GENOMIC DNA]</scope>
    <source>
        <strain evidence="10 11">NLAE-zl-G419</strain>
    </source>
</reference>
<dbReference type="EMBL" id="QAMZ01000058">
    <property type="protein sequence ID" value="PWL51271.1"/>
    <property type="molecule type" value="Genomic_DNA"/>
</dbReference>
<accession>A0A1I2MIX8</accession>
<keyword evidence="11" id="KW-1185">Reference proteome</keyword>
<dbReference type="InterPro" id="IPR000515">
    <property type="entry name" value="MetI-like"/>
</dbReference>
<dbReference type="PANTHER" id="PTHR43744">
    <property type="entry name" value="ABC TRANSPORTER PERMEASE PROTEIN MG189-RELATED-RELATED"/>
    <property type="match status" value="1"/>
</dbReference>
<feature type="domain" description="ABC transmembrane type-1" evidence="8">
    <location>
        <begin position="68"/>
        <end position="257"/>
    </location>
</feature>
<dbReference type="Proteomes" id="UP000182135">
    <property type="component" value="Unassembled WGS sequence"/>
</dbReference>
<comment type="subcellular location">
    <subcellularLocation>
        <location evidence="1 7">Cell membrane</location>
        <topology evidence="1 7">Multi-pass membrane protein</topology>
    </subcellularLocation>
</comment>
<dbReference type="GeneID" id="90544111"/>
<dbReference type="eggNOG" id="COG0395">
    <property type="taxonomic scope" value="Bacteria"/>
</dbReference>
<dbReference type="PANTHER" id="PTHR43744:SF12">
    <property type="entry name" value="ABC TRANSPORTER PERMEASE PROTEIN MG189-RELATED"/>
    <property type="match status" value="1"/>
</dbReference>
<evidence type="ECO:0000256" key="5">
    <source>
        <dbReference type="ARBA" id="ARBA00022989"/>
    </source>
</evidence>
<feature type="transmembrane region" description="Helical" evidence="7">
    <location>
        <begin position="236"/>
        <end position="257"/>
    </location>
</feature>
<evidence type="ECO:0000259" key="8">
    <source>
        <dbReference type="PROSITE" id="PS50928"/>
    </source>
</evidence>
<dbReference type="Pfam" id="PF00528">
    <property type="entry name" value="BPD_transp_1"/>
    <property type="match status" value="1"/>
</dbReference>
<keyword evidence="5 7" id="KW-1133">Transmembrane helix</keyword>
<protein>
    <submittedName>
        <fullName evidence="10">Carbohydrate ABC transporter membrane protein 2, CUT1 family</fullName>
    </submittedName>
    <submittedName>
        <fullName evidence="9">Carbohydrate ABC transporter permease</fullName>
    </submittedName>
</protein>
<evidence type="ECO:0000313" key="12">
    <source>
        <dbReference type="Proteomes" id="UP000246114"/>
    </source>
</evidence>
<feature type="transmembrane region" description="Helical" evidence="7">
    <location>
        <begin position="67"/>
        <end position="91"/>
    </location>
</feature>
<dbReference type="RefSeq" id="WP_027638903.1">
    <property type="nucleotide sequence ID" value="NZ_BAAACD010000038.1"/>
</dbReference>
<keyword evidence="6 7" id="KW-0472">Membrane</keyword>
<feature type="transmembrane region" description="Helical" evidence="7">
    <location>
        <begin position="136"/>
        <end position="153"/>
    </location>
</feature>
<dbReference type="Gene3D" id="1.10.3720.10">
    <property type="entry name" value="MetI-like"/>
    <property type="match status" value="1"/>
</dbReference>
<gene>
    <name evidence="9" type="ORF">DBY38_15205</name>
    <name evidence="10" type="ORF">SAMN04487885_11531</name>
</gene>
<dbReference type="CDD" id="cd06261">
    <property type="entry name" value="TM_PBP2"/>
    <property type="match status" value="1"/>
</dbReference>
<dbReference type="OrthoDB" id="9787837at2"/>
<dbReference type="PROSITE" id="PS50928">
    <property type="entry name" value="ABC_TM1"/>
    <property type="match status" value="1"/>
</dbReference>
<keyword evidence="3" id="KW-1003">Cell membrane</keyword>
<dbReference type="SUPFAM" id="SSF161098">
    <property type="entry name" value="MetI-like"/>
    <property type="match status" value="1"/>
</dbReference>
<dbReference type="EMBL" id="FOOE01000015">
    <property type="protein sequence ID" value="SFF91402.1"/>
    <property type="molecule type" value="Genomic_DNA"/>
</dbReference>
<proteinExistence type="inferred from homology"/>
<evidence type="ECO:0000256" key="7">
    <source>
        <dbReference type="RuleBase" id="RU363032"/>
    </source>
</evidence>
<keyword evidence="4 7" id="KW-0812">Transmembrane</keyword>
<evidence type="ECO:0000256" key="4">
    <source>
        <dbReference type="ARBA" id="ARBA00022692"/>
    </source>
</evidence>
<feature type="transmembrane region" description="Helical" evidence="7">
    <location>
        <begin position="190"/>
        <end position="211"/>
    </location>
</feature>
<keyword evidence="2 7" id="KW-0813">Transport</keyword>
<evidence type="ECO:0000313" key="11">
    <source>
        <dbReference type="Proteomes" id="UP000182135"/>
    </source>
</evidence>
<dbReference type="Proteomes" id="UP000246114">
    <property type="component" value="Unassembled WGS sequence"/>
</dbReference>
<feature type="transmembrane region" description="Helical" evidence="7">
    <location>
        <begin position="12"/>
        <end position="35"/>
    </location>
</feature>